<evidence type="ECO:0000313" key="1">
    <source>
        <dbReference type="EMBL" id="KAI3352076.1"/>
    </source>
</evidence>
<proteinExistence type="predicted"/>
<protein>
    <submittedName>
        <fullName evidence="1">Uncharacterized protein</fullName>
    </submittedName>
</protein>
<dbReference type="EMBL" id="CM041554">
    <property type="protein sequence ID" value="KAI3352076.1"/>
    <property type="molecule type" value="Genomic_DNA"/>
</dbReference>
<organism evidence="1 2">
    <name type="scientific">Scortum barcoo</name>
    <name type="common">barcoo grunter</name>
    <dbReference type="NCBI Taxonomy" id="214431"/>
    <lineage>
        <taxon>Eukaryota</taxon>
        <taxon>Metazoa</taxon>
        <taxon>Chordata</taxon>
        <taxon>Craniata</taxon>
        <taxon>Vertebrata</taxon>
        <taxon>Euteleostomi</taxon>
        <taxon>Actinopterygii</taxon>
        <taxon>Neopterygii</taxon>
        <taxon>Teleostei</taxon>
        <taxon>Neoteleostei</taxon>
        <taxon>Acanthomorphata</taxon>
        <taxon>Eupercaria</taxon>
        <taxon>Centrarchiformes</taxon>
        <taxon>Terapontoidei</taxon>
        <taxon>Terapontidae</taxon>
        <taxon>Scortum</taxon>
    </lineage>
</organism>
<feature type="non-terminal residue" evidence="1">
    <location>
        <position position="49"/>
    </location>
</feature>
<sequence>MVERKERRKKRGTPRKENKIGSSSENESSILYGHNFSFLFVVIPNGDKT</sequence>
<evidence type="ECO:0000313" key="2">
    <source>
        <dbReference type="Proteomes" id="UP000831701"/>
    </source>
</evidence>
<name>A0ACB8V8V8_9TELE</name>
<keyword evidence="2" id="KW-1185">Reference proteome</keyword>
<gene>
    <name evidence="1" type="ORF">L3Q82_020891</name>
</gene>
<comment type="caution">
    <text evidence="1">The sequence shown here is derived from an EMBL/GenBank/DDBJ whole genome shotgun (WGS) entry which is preliminary data.</text>
</comment>
<reference evidence="1" key="1">
    <citation type="submission" date="2022-04" db="EMBL/GenBank/DDBJ databases">
        <title>Jade perch genome.</title>
        <authorList>
            <person name="Chao B."/>
        </authorList>
    </citation>
    <scope>NUCLEOTIDE SEQUENCE</scope>
    <source>
        <strain evidence="1">CB-2022</strain>
    </source>
</reference>
<dbReference type="Proteomes" id="UP000831701">
    <property type="component" value="Chromosome 24"/>
</dbReference>
<accession>A0ACB8V8V8</accession>